<proteinExistence type="predicted"/>
<dbReference type="EMBL" id="JACCBM010000001">
    <property type="protein sequence ID" value="NYD68941.1"/>
    <property type="molecule type" value="Genomic_DNA"/>
</dbReference>
<evidence type="ECO:0000313" key="1">
    <source>
        <dbReference type="EMBL" id="NYD68941.1"/>
    </source>
</evidence>
<gene>
    <name evidence="1" type="ORF">BJ984_000099</name>
</gene>
<evidence type="ECO:0000313" key="2">
    <source>
        <dbReference type="Proteomes" id="UP000549913"/>
    </source>
</evidence>
<dbReference type="Gene3D" id="1.10.10.1150">
    <property type="entry name" value="Coenzyme PQQ synthesis protein D (PqqD)"/>
    <property type="match status" value="1"/>
</dbReference>
<dbReference type="Proteomes" id="UP000549913">
    <property type="component" value="Unassembled WGS sequence"/>
</dbReference>
<protein>
    <recommendedName>
        <fullName evidence="3">PqqD family protein</fullName>
    </recommendedName>
</protein>
<dbReference type="InterPro" id="IPR008792">
    <property type="entry name" value="PQQD"/>
</dbReference>
<organism evidence="1 2">
    <name type="scientific">Herbiconiux flava</name>
    <dbReference type="NCBI Taxonomy" id="881268"/>
    <lineage>
        <taxon>Bacteria</taxon>
        <taxon>Bacillati</taxon>
        <taxon>Actinomycetota</taxon>
        <taxon>Actinomycetes</taxon>
        <taxon>Micrococcales</taxon>
        <taxon>Microbacteriaceae</taxon>
        <taxon>Herbiconiux</taxon>
    </lineage>
</organism>
<name>A0A852SKL2_9MICO</name>
<dbReference type="RefSeq" id="WP_179546372.1">
    <property type="nucleotide sequence ID" value="NZ_BSEW01000001.1"/>
</dbReference>
<dbReference type="InterPro" id="IPR041881">
    <property type="entry name" value="PqqD_sf"/>
</dbReference>
<sequence length="99" mass="10561">MTSYRIGPDVAWHRSDDDVAERIAVLDLAEIGAVPFVLEGSAAAIWIAVDEHGSDGADGVLTAVAERFGLEAAEVRDDVRAFLAELVERRLIESSAGPL</sequence>
<comment type="caution">
    <text evidence="1">The sequence shown here is derived from an EMBL/GenBank/DDBJ whole genome shotgun (WGS) entry which is preliminary data.</text>
</comment>
<dbReference type="Pfam" id="PF05402">
    <property type="entry name" value="PqqD"/>
    <property type="match status" value="1"/>
</dbReference>
<reference evidence="1 2" key="1">
    <citation type="submission" date="2020-07" db="EMBL/GenBank/DDBJ databases">
        <title>Sequencing the genomes of 1000 actinobacteria strains.</title>
        <authorList>
            <person name="Klenk H.-P."/>
        </authorList>
    </citation>
    <scope>NUCLEOTIDE SEQUENCE [LARGE SCALE GENOMIC DNA]</scope>
    <source>
        <strain evidence="1 2">DSM 26474</strain>
    </source>
</reference>
<evidence type="ECO:0008006" key="3">
    <source>
        <dbReference type="Google" id="ProtNLM"/>
    </source>
</evidence>
<accession>A0A852SKL2</accession>
<dbReference type="AlphaFoldDB" id="A0A852SKL2"/>
<keyword evidence="2" id="KW-1185">Reference proteome</keyword>